<dbReference type="Gramene" id="rna-AYBTSS11_LOCUS26433">
    <property type="protein sequence ID" value="CAJ1974358.1"/>
    <property type="gene ID" value="gene-AYBTSS11_LOCUS26433"/>
</dbReference>
<protein>
    <submittedName>
        <fullName evidence="1">Uncharacterized protein</fullName>
    </submittedName>
</protein>
<name>A0AA86T4P2_9FABA</name>
<proteinExistence type="predicted"/>
<dbReference type="AlphaFoldDB" id="A0AA86T4P2"/>
<dbReference type="Proteomes" id="UP001189624">
    <property type="component" value="Chromosome 9"/>
</dbReference>
<reference evidence="1" key="1">
    <citation type="submission" date="2023-10" db="EMBL/GenBank/DDBJ databases">
        <authorList>
            <person name="Domelevo Entfellner J.-B."/>
        </authorList>
    </citation>
    <scope>NUCLEOTIDE SEQUENCE</scope>
</reference>
<keyword evidence="2" id="KW-1185">Reference proteome</keyword>
<evidence type="ECO:0000313" key="2">
    <source>
        <dbReference type="Proteomes" id="UP001189624"/>
    </source>
</evidence>
<gene>
    <name evidence="1" type="ORF">AYBTSS11_LOCUS26433</name>
</gene>
<accession>A0AA86T4P2</accession>
<sequence>MDAFAMKFKTIMQISTVKKPLYGEKYGNARNGCTYKCGCGRERKTVIAAKPKVENIQHE</sequence>
<dbReference type="EMBL" id="OY731406">
    <property type="protein sequence ID" value="CAJ1974358.1"/>
    <property type="molecule type" value="Genomic_DNA"/>
</dbReference>
<evidence type="ECO:0000313" key="1">
    <source>
        <dbReference type="EMBL" id="CAJ1974358.1"/>
    </source>
</evidence>
<organism evidence="1 2">
    <name type="scientific">Sphenostylis stenocarpa</name>
    <dbReference type="NCBI Taxonomy" id="92480"/>
    <lineage>
        <taxon>Eukaryota</taxon>
        <taxon>Viridiplantae</taxon>
        <taxon>Streptophyta</taxon>
        <taxon>Embryophyta</taxon>
        <taxon>Tracheophyta</taxon>
        <taxon>Spermatophyta</taxon>
        <taxon>Magnoliopsida</taxon>
        <taxon>eudicotyledons</taxon>
        <taxon>Gunneridae</taxon>
        <taxon>Pentapetalae</taxon>
        <taxon>rosids</taxon>
        <taxon>fabids</taxon>
        <taxon>Fabales</taxon>
        <taxon>Fabaceae</taxon>
        <taxon>Papilionoideae</taxon>
        <taxon>50 kb inversion clade</taxon>
        <taxon>NPAAA clade</taxon>
        <taxon>indigoferoid/millettioid clade</taxon>
        <taxon>Phaseoleae</taxon>
        <taxon>Sphenostylis</taxon>
    </lineage>
</organism>